<reference evidence="7 8" key="1">
    <citation type="submission" date="2018-06" db="EMBL/GenBank/DDBJ databases">
        <title>Thermoflavimicrobium daqus sp. nov., a thermophilic microbe isolated from Moutai-flavour Daqu.</title>
        <authorList>
            <person name="Wang X."/>
            <person name="Zhou H."/>
        </authorList>
    </citation>
    <scope>NUCLEOTIDE SEQUENCE [LARGE SCALE GENOMIC DNA]</scope>
    <source>
        <strain evidence="7 8">FBKL4.011</strain>
    </source>
</reference>
<dbReference type="InterPro" id="IPR023765">
    <property type="entry name" value="SBP_5_CS"/>
</dbReference>
<dbReference type="GO" id="GO:1904680">
    <property type="term" value="F:peptide transmembrane transporter activity"/>
    <property type="evidence" value="ECO:0007669"/>
    <property type="project" value="TreeGrafter"/>
</dbReference>
<dbReference type="RefSeq" id="WP_113660237.1">
    <property type="nucleotide sequence ID" value="NZ_KZ845677.1"/>
</dbReference>
<accession>A0A364K0Z3</accession>
<dbReference type="GO" id="GO:0042597">
    <property type="term" value="C:periplasmic space"/>
    <property type="evidence" value="ECO:0007669"/>
    <property type="project" value="UniProtKB-ARBA"/>
</dbReference>
<evidence type="ECO:0000313" key="8">
    <source>
        <dbReference type="Proteomes" id="UP000251213"/>
    </source>
</evidence>
<comment type="caution">
    <text evidence="7">The sequence shown here is derived from an EMBL/GenBank/DDBJ whole genome shotgun (WGS) entry which is preliminary data.</text>
</comment>
<dbReference type="Gene3D" id="3.40.190.10">
    <property type="entry name" value="Periplasmic binding protein-like II"/>
    <property type="match status" value="1"/>
</dbReference>
<evidence type="ECO:0000256" key="3">
    <source>
        <dbReference type="ARBA" id="ARBA00022448"/>
    </source>
</evidence>
<dbReference type="OrthoDB" id="9796817at2"/>
<comment type="similarity">
    <text evidence="2">Belongs to the bacterial solute-binding protein 5 family.</text>
</comment>
<dbReference type="Proteomes" id="UP000251213">
    <property type="component" value="Unassembled WGS sequence"/>
</dbReference>
<evidence type="ECO:0000256" key="4">
    <source>
        <dbReference type="ARBA" id="ARBA00022729"/>
    </source>
</evidence>
<dbReference type="Gene3D" id="3.90.76.10">
    <property type="entry name" value="Dipeptide-binding Protein, Domain 1"/>
    <property type="match status" value="1"/>
</dbReference>
<reference evidence="7 8" key="2">
    <citation type="submission" date="2018-06" db="EMBL/GenBank/DDBJ databases">
        <authorList>
            <person name="Zhirakovskaya E."/>
        </authorList>
    </citation>
    <scope>NUCLEOTIDE SEQUENCE [LARGE SCALE GENOMIC DNA]</scope>
    <source>
        <strain evidence="7 8">FBKL4.011</strain>
    </source>
</reference>
<dbReference type="SUPFAM" id="SSF53850">
    <property type="entry name" value="Periplasmic binding protein-like II"/>
    <property type="match status" value="1"/>
</dbReference>
<dbReference type="GO" id="GO:0015833">
    <property type="term" value="P:peptide transport"/>
    <property type="evidence" value="ECO:0007669"/>
    <property type="project" value="TreeGrafter"/>
</dbReference>
<dbReference type="InterPro" id="IPR039424">
    <property type="entry name" value="SBP_5"/>
</dbReference>
<dbReference type="PANTHER" id="PTHR30290">
    <property type="entry name" value="PERIPLASMIC BINDING COMPONENT OF ABC TRANSPORTER"/>
    <property type="match status" value="1"/>
</dbReference>
<dbReference type="GO" id="GO:0043190">
    <property type="term" value="C:ATP-binding cassette (ABC) transporter complex"/>
    <property type="evidence" value="ECO:0007669"/>
    <property type="project" value="InterPro"/>
</dbReference>
<dbReference type="InterPro" id="IPR030678">
    <property type="entry name" value="Peptide/Ni-bd"/>
</dbReference>
<dbReference type="Gene3D" id="3.10.105.10">
    <property type="entry name" value="Dipeptide-binding Protein, Domain 3"/>
    <property type="match status" value="1"/>
</dbReference>
<dbReference type="PIRSF" id="PIRSF002741">
    <property type="entry name" value="MppA"/>
    <property type="match status" value="1"/>
</dbReference>
<feature type="signal peptide" evidence="5">
    <location>
        <begin position="1"/>
        <end position="21"/>
    </location>
</feature>
<gene>
    <name evidence="7" type="ORF">DL897_16575</name>
</gene>
<dbReference type="Pfam" id="PF00496">
    <property type="entry name" value="SBP_bac_5"/>
    <property type="match status" value="1"/>
</dbReference>
<dbReference type="EMBL" id="QJKK01000015">
    <property type="protein sequence ID" value="RAL21354.1"/>
    <property type="molecule type" value="Genomic_DNA"/>
</dbReference>
<dbReference type="InterPro" id="IPR000914">
    <property type="entry name" value="SBP_5_dom"/>
</dbReference>
<evidence type="ECO:0000313" key="7">
    <source>
        <dbReference type="EMBL" id="RAL21354.1"/>
    </source>
</evidence>
<evidence type="ECO:0000259" key="6">
    <source>
        <dbReference type="Pfam" id="PF00496"/>
    </source>
</evidence>
<dbReference type="PROSITE" id="PS01040">
    <property type="entry name" value="SBP_BACTERIAL_5"/>
    <property type="match status" value="1"/>
</dbReference>
<dbReference type="PANTHER" id="PTHR30290:SF9">
    <property type="entry name" value="OLIGOPEPTIDE-BINDING PROTEIN APPA"/>
    <property type="match status" value="1"/>
</dbReference>
<keyword evidence="8" id="KW-1185">Reference proteome</keyword>
<name>A0A364K0Z3_9BACL</name>
<evidence type="ECO:0000256" key="2">
    <source>
        <dbReference type="ARBA" id="ARBA00005695"/>
    </source>
</evidence>
<keyword evidence="3" id="KW-0813">Transport</keyword>
<sequence length="556" mass="63179">MKKKWLIGSIALVMILSLFLAACGGKKDDAEKDGDGASDGKPVDGGKLTVAETAAFVGKFNPIHWEDETDKDVVYNVYDELWTEDKNMNYVPRLAEKWEIASDGKAMTIYLRKDAKWHDGKPVTADDLIFTYEQIASPEYTGVRFSSVDIIKGAKQKHDKKADKISGISKVDDHTVKLEFEKRLADPLAKVFRVPMPKHIFEKIDPKNMANHEATRSKVVGNGPFKVKEAKPNEYVILEKNKDYYRKGKPHLDQVVFKVISQDVAVGALKKGEVDIYPKIPGRDFDKLKKDKKLVTGEEQDLAYNYLGLDHNSPKFKDKRVRQALVYATDRQGIIKAVSKGHGYLINQHITKLSWAYNPKLENAYPYDPNKAKQLLTEAGYKDTNGDGFVEDPQGKPFSIQLHYPSDSANSAKTVPIIKENWKKAGIKADIPQPREWKTFLELLDQGKLETFLMAWGLDPDPDPTEVWRSNAEFNKLHYKNPESDKLIAEQAVEMDKNKRKEILAKWTEVINEDVPQIFLNGRTIMGAWHKKVKGVDWDYRAVVGTLADWWVTDAK</sequence>
<dbReference type="AlphaFoldDB" id="A0A364K0Z3"/>
<evidence type="ECO:0000256" key="5">
    <source>
        <dbReference type="SAM" id="SignalP"/>
    </source>
</evidence>
<comment type="subcellular location">
    <subcellularLocation>
        <location evidence="1">Cell membrane</location>
        <topology evidence="1">Lipid-anchor</topology>
    </subcellularLocation>
</comment>
<protein>
    <recommendedName>
        <fullName evidence="6">Solute-binding protein family 5 domain-containing protein</fullName>
    </recommendedName>
</protein>
<proteinExistence type="inferred from homology"/>
<feature type="chain" id="PRO_5039079607" description="Solute-binding protein family 5 domain-containing protein" evidence="5">
    <location>
        <begin position="22"/>
        <end position="556"/>
    </location>
</feature>
<feature type="domain" description="Solute-binding protein family 5" evidence="6">
    <location>
        <begin position="90"/>
        <end position="470"/>
    </location>
</feature>
<evidence type="ECO:0000256" key="1">
    <source>
        <dbReference type="ARBA" id="ARBA00004193"/>
    </source>
</evidence>
<keyword evidence="4 5" id="KW-0732">Signal</keyword>
<organism evidence="7 8">
    <name type="scientific">Thermoflavimicrobium daqui</name>
    <dbReference type="NCBI Taxonomy" id="2137476"/>
    <lineage>
        <taxon>Bacteria</taxon>
        <taxon>Bacillati</taxon>
        <taxon>Bacillota</taxon>
        <taxon>Bacilli</taxon>
        <taxon>Bacillales</taxon>
        <taxon>Thermoactinomycetaceae</taxon>
        <taxon>Thermoflavimicrobium</taxon>
    </lineage>
</organism>
<dbReference type="PROSITE" id="PS51257">
    <property type="entry name" value="PROKAR_LIPOPROTEIN"/>
    <property type="match status" value="1"/>
</dbReference>